<dbReference type="Gene3D" id="1.10.10.10">
    <property type="entry name" value="Winged helix-like DNA-binding domain superfamily/Winged helix DNA-binding domain"/>
    <property type="match status" value="1"/>
</dbReference>
<dbReference type="InterPro" id="IPR036390">
    <property type="entry name" value="WH_DNA-bd_sf"/>
</dbReference>
<evidence type="ECO:0000256" key="1">
    <source>
        <dbReference type="ARBA" id="ARBA00023125"/>
    </source>
</evidence>
<dbReference type="NCBIfam" id="TIGR00738">
    <property type="entry name" value="rrf2_super"/>
    <property type="match status" value="1"/>
</dbReference>
<dbReference type="RefSeq" id="WP_220307273.1">
    <property type="nucleotide sequence ID" value="NZ_CP080590.1"/>
</dbReference>
<dbReference type="SUPFAM" id="SSF46785">
    <property type="entry name" value="Winged helix' DNA-binding domain"/>
    <property type="match status" value="1"/>
</dbReference>
<dbReference type="EMBL" id="CP080590">
    <property type="protein sequence ID" value="QYO78821.1"/>
    <property type="molecule type" value="Genomic_DNA"/>
</dbReference>
<dbReference type="PANTHER" id="PTHR33221">
    <property type="entry name" value="WINGED HELIX-TURN-HELIX TRANSCRIPTIONAL REGULATOR, RRF2 FAMILY"/>
    <property type="match status" value="1"/>
</dbReference>
<name>A0ABX8WJE4_9HYPH</name>
<dbReference type="PANTHER" id="PTHR33221:SF4">
    <property type="entry name" value="HTH-TYPE TRANSCRIPTIONAL REPRESSOR NSRR"/>
    <property type="match status" value="1"/>
</dbReference>
<organism evidence="2 3">
    <name type="scientific">Devosia salina</name>
    <dbReference type="NCBI Taxonomy" id="2860336"/>
    <lineage>
        <taxon>Bacteria</taxon>
        <taxon>Pseudomonadati</taxon>
        <taxon>Pseudomonadota</taxon>
        <taxon>Alphaproteobacteria</taxon>
        <taxon>Hyphomicrobiales</taxon>
        <taxon>Devosiaceae</taxon>
        <taxon>Devosia</taxon>
    </lineage>
</organism>
<dbReference type="PROSITE" id="PS51197">
    <property type="entry name" value="HTH_RRF2_2"/>
    <property type="match status" value="1"/>
</dbReference>
<protein>
    <submittedName>
        <fullName evidence="2">Rrf2 family transcriptional regulator</fullName>
    </submittedName>
</protein>
<dbReference type="Proteomes" id="UP000825799">
    <property type="component" value="Chromosome"/>
</dbReference>
<evidence type="ECO:0000313" key="2">
    <source>
        <dbReference type="EMBL" id="QYO78821.1"/>
    </source>
</evidence>
<evidence type="ECO:0000313" key="3">
    <source>
        <dbReference type="Proteomes" id="UP000825799"/>
    </source>
</evidence>
<keyword evidence="1" id="KW-0238">DNA-binding</keyword>
<sequence>MRLTHFTDLALRLLLFMAAHPDQRTTIAQAAAAYGVSRSHLMKVAARLASAGLIRPGRGRGGGLALSRPPREITLGEVLRATEPDFAMVGCMAGEACTLTAVCRLPSALESALRAFLETADRYSILDVLPGHWPVAPPPQI</sequence>
<dbReference type="Pfam" id="PF02082">
    <property type="entry name" value="Rrf2"/>
    <property type="match status" value="1"/>
</dbReference>
<keyword evidence="3" id="KW-1185">Reference proteome</keyword>
<reference evidence="2 3" key="1">
    <citation type="submission" date="2021-08" db="EMBL/GenBank/DDBJ databases">
        <title>Devosia salina sp. nov., isolated from the South China Sea sediment.</title>
        <authorList>
            <person name="Zhou Z."/>
        </authorList>
    </citation>
    <scope>NUCLEOTIDE SEQUENCE [LARGE SCALE GENOMIC DNA]</scope>
    <source>
        <strain evidence="2 3">SCS-3</strain>
    </source>
</reference>
<accession>A0ABX8WJE4</accession>
<proteinExistence type="predicted"/>
<gene>
    <name evidence="2" type="ORF">K1X15_09900</name>
</gene>
<dbReference type="InterPro" id="IPR036388">
    <property type="entry name" value="WH-like_DNA-bd_sf"/>
</dbReference>
<dbReference type="InterPro" id="IPR000944">
    <property type="entry name" value="Tscrpt_reg_Rrf2"/>
</dbReference>